<organism evidence="2 3">
    <name type="scientific">Cryomyces minteri</name>
    <dbReference type="NCBI Taxonomy" id="331657"/>
    <lineage>
        <taxon>Eukaryota</taxon>
        <taxon>Fungi</taxon>
        <taxon>Dikarya</taxon>
        <taxon>Ascomycota</taxon>
        <taxon>Pezizomycotina</taxon>
        <taxon>Dothideomycetes</taxon>
        <taxon>Dothideomycetes incertae sedis</taxon>
        <taxon>Cryomyces</taxon>
    </lineage>
</organism>
<protein>
    <submittedName>
        <fullName evidence="2">Uncharacterized protein</fullName>
    </submittedName>
</protein>
<evidence type="ECO:0000313" key="3">
    <source>
        <dbReference type="Proteomes" id="UP000308768"/>
    </source>
</evidence>
<reference evidence="2 3" key="1">
    <citation type="submission" date="2017-03" db="EMBL/GenBank/DDBJ databases">
        <title>Genomes of endolithic fungi from Antarctica.</title>
        <authorList>
            <person name="Coleine C."/>
            <person name="Masonjones S."/>
            <person name="Stajich J.E."/>
        </authorList>
    </citation>
    <scope>NUCLEOTIDE SEQUENCE [LARGE SCALE GENOMIC DNA]</scope>
    <source>
        <strain evidence="2 3">CCFEE 5187</strain>
    </source>
</reference>
<feature type="compositionally biased region" description="Basic and acidic residues" evidence="1">
    <location>
        <begin position="415"/>
        <end position="424"/>
    </location>
</feature>
<dbReference type="AlphaFoldDB" id="A0A4U0WR21"/>
<dbReference type="Proteomes" id="UP000308768">
    <property type="component" value="Unassembled WGS sequence"/>
</dbReference>
<feature type="compositionally biased region" description="Low complexity" evidence="1">
    <location>
        <begin position="426"/>
        <end position="442"/>
    </location>
</feature>
<accession>A0A4U0WR21</accession>
<feature type="compositionally biased region" description="Polar residues" evidence="1">
    <location>
        <begin position="187"/>
        <end position="198"/>
    </location>
</feature>
<comment type="caution">
    <text evidence="2">The sequence shown here is derived from an EMBL/GenBank/DDBJ whole genome shotgun (WGS) entry which is preliminary data.</text>
</comment>
<dbReference type="STRING" id="331657.A0A4U0WR21"/>
<feature type="region of interest" description="Disordered" evidence="1">
    <location>
        <begin position="174"/>
        <end position="288"/>
    </location>
</feature>
<dbReference type="OrthoDB" id="4463286at2759"/>
<feature type="compositionally biased region" description="Pro residues" evidence="1">
    <location>
        <begin position="310"/>
        <end position="319"/>
    </location>
</feature>
<keyword evidence="3" id="KW-1185">Reference proteome</keyword>
<feature type="compositionally biased region" description="Low complexity" evidence="1">
    <location>
        <begin position="320"/>
        <end position="334"/>
    </location>
</feature>
<proteinExistence type="predicted"/>
<evidence type="ECO:0000313" key="2">
    <source>
        <dbReference type="EMBL" id="TKA64976.1"/>
    </source>
</evidence>
<dbReference type="EMBL" id="NAJN01001198">
    <property type="protein sequence ID" value="TKA64976.1"/>
    <property type="molecule type" value="Genomic_DNA"/>
</dbReference>
<feature type="compositionally biased region" description="Low complexity" evidence="1">
    <location>
        <begin position="344"/>
        <end position="354"/>
    </location>
</feature>
<feature type="compositionally biased region" description="Basic residues" evidence="1">
    <location>
        <begin position="575"/>
        <end position="589"/>
    </location>
</feature>
<name>A0A4U0WR21_9PEZI</name>
<feature type="compositionally biased region" description="Pro residues" evidence="1">
    <location>
        <begin position="250"/>
        <end position="264"/>
    </location>
</feature>
<feature type="compositionally biased region" description="Gly residues" evidence="1">
    <location>
        <begin position="397"/>
        <end position="411"/>
    </location>
</feature>
<feature type="region of interest" description="Disordered" evidence="1">
    <location>
        <begin position="112"/>
        <end position="159"/>
    </location>
</feature>
<feature type="compositionally biased region" description="Low complexity" evidence="1">
    <location>
        <begin position="545"/>
        <end position="562"/>
    </location>
</feature>
<feature type="compositionally biased region" description="Basic and acidic residues" evidence="1">
    <location>
        <begin position="277"/>
        <end position="288"/>
    </location>
</feature>
<feature type="compositionally biased region" description="Low complexity" evidence="1">
    <location>
        <begin position="40"/>
        <end position="61"/>
    </location>
</feature>
<gene>
    <name evidence="2" type="ORF">B0A49_08576</name>
</gene>
<sequence length="603" mass="64405">MAHAVSNRLRNIPPPTIKVKKEPSSPNLPTARPRPRKLDLSANMSSSQAALSSRPSAPLTSKESAGLAIQDVGLACLSPGFHTQDPTMREQLQRSIDVRDRQRQIIEARQKIGKPSLDGSEGPSGKPFGFDGGAKTPGTGRRKGPPPGLSIAPPSHQQFASERVIQSAPLNQSFAGLRPQHPYSRHVANQPSNLSQTSHIHHVPATQTNNRLPPLADVFASDNLGPPSRDSSRNGPSYAYSPGHSSHSNHPPPLPSPGFLPPQQPAQAVGPAPSSARPREYRSAEEAVHVMSGGREELLPKIVHYGGHQPPTPPSPMPPQSQSQYQQQQLSHAPAPAYHDPSRRASASGVSSGSTGVGTGNGRRRNRDEYERDAGSPPPPPLLRPNARTSSNPLAGPGVGLGTGRQEGAGGAEMEAQRRKKEEFFGPVREGVGPVPLVVVPVSSTPTNSPFRFGSDGKSSGEEVGLGVTDTTKRKRKRNETSRERADGGADVSVARHTISNLPYQSPNKNLIIYRSPYPFRTSTLPIPPLITRTHPFPPPPPRLPSSSLSPSTTLSPARSTTYNQSPPTTQDARRPHHARAPTRNRSGRPGRAVSGVVEELKG</sequence>
<feature type="region of interest" description="Disordered" evidence="1">
    <location>
        <begin position="303"/>
        <end position="508"/>
    </location>
</feature>
<feature type="compositionally biased region" description="Polar residues" evidence="1">
    <location>
        <begin position="498"/>
        <end position="508"/>
    </location>
</feature>
<feature type="region of interest" description="Disordered" evidence="1">
    <location>
        <begin position="531"/>
        <end position="603"/>
    </location>
</feature>
<evidence type="ECO:0000256" key="1">
    <source>
        <dbReference type="SAM" id="MobiDB-lite"/>
    </source>
</evidence>
<feature type="region of interest" description="Disordered" evidence="1">
    <location>
        <begin position="1"/>
        <end position="64"/>
    </location>
</feature>
<feature type="compositionally biased region" description="Basic and acidic residues" evidence="1">
    <location>
        <begin position="479"/>
        <end position="488"/>
    </location>
</feature>